<accession>A0A4Q1BLJ2</accession>
<name>A0A4Q1BLJ2_TREME</name>
<organism evidence="2 3">
    <name type="scientific">Tremella mesenterica</name>
    <name type="common">Jelly fungus</name>
    <dbReference type="NCBI Taxonomy" id="5217"/>
    <lineage>
        <taxon>Eukaryota</taxon>
        <taxon>Fungi</taxon>
        <taxon>Dikarya</taxon>
        <taxon>Basidiomycota</taxon>
        <taxon>Agaricomycotina</taxon>
        <taxon>Tremellomycetes</taxon>
        <taxon>Tremellales</taxon>
        <taxon>Tremellaceae</taxon>
        <taxon>Tremella</taxon>
    </lineage>
</organism>
<evidence type="ECO:0000256" key="1">
    <source>
        <dbReference type="SAM" id="MobiDB-lite"/>
    </source>
</evidence>
<dbReference type="EMBL" id="SDIL01000044">
    <property type="protein sequence ID" value="RXK38663.1"/>
    <property type="molecule type" value="Genomic_DNA"/>
</dbReference>
<keyword evidence="3" id="KW-1185">Reference proteome</keyword>
<sequence>MEACFTDSECAVVFETFQIQISIQKLVSFRLATWSWKNLPTSPTTDGQSSKLSLTSQLKMIRFQLRVVVPSGDPSCDLGTTSTGSADPSLAIVVAHQTTAQVISPSPSPTCLVAAVGEIKPLNIYLGDSLTTLIARPNPNFNPSTFNPTQALRSRMSRRIHRTILPDVPDPYRELLTPIHEEESLTLGDVGIDDPWPLDPTDNRQVRKNETRIHSAAVQNLPFPVLHRDFAYIMDGTVDARRYIAHSVTTSTGGKWLGDEGPKSRFVADHDAKVDTVEDDKEAGQEDISRRGKEEDERSIGENKDTAKC</sequence>
<feature type="region of interest" description="Disordered" evidence="1">
    <location>
        <begin position="259"/>
        <end position="309"/>
    </location>
</feature>
<dbReference type="AlphaFoldDB" id="A0A4Q1BLJ2"/>
<gene>
    <name evidence="2" type="ORF">M231_04070</name>
</gene>
<evidence type="ECO:0000313" key="2">
    <source>
        <dbReference type="EMBL" id="RXK38663.1"/>
    </source>
</evidence>
<reference evidence="2 3" key="1">
    <citation type="submission" date="2016-06" db="EMBL/GenBank/DDBJ databases">
        <title>Evolution of pathogenesis and genome organization in the Tremellales.</title>
        <authorList>
            <person name="Cuomo C."/>
            <person name="Litvintseva A."/>
            <person name="Heitman J."/>
            <person name="Chen Y."/>
            <person name="Sun S."/>
            <person name="Springer D."/>
            <person name="Dromer F."/>
            <person name="Young S."/>
            <person name="Zeng Q."/>
            <person name="Chapman S."/>
            <person name="Gujja S."/>
            <person name="Saif S."/>
            <person name="Birren B."/>
        </authorList>
    </citation>
    <scope>NUCLEOTIDE SEQUENCE [LARGE SCALE GENOMIC DNA]</scope>
    <source>
        <strain evidence="2 3">ATCC 28783</strain>
    </source>
</reference>
<dbReference type="Proteomes" id="UP000289152">
    <property type="component" value="Unassembled WGS sequence"/>
</dbReference>
<comment type="caution">
    <text evidence="2">The sequence shown here is derived from an EMBL/GenBank/DDBJ whole genome shotgun (WGS) entry which is preliminary data.</text>
</comment>
<proteinExistence type="predicted"/>
<evidence type="ECO:0000313" key="3">
    <source>
        <dbReference type="Proteomes" id="UP000289152"/>
    </source>
</evidence>
<protein>
    <submittedName>
        <fullName evidence="2">Uncharacterized protein</fullName>
    </submittedName>
</protein>
<dbReference type="InParanoid" id="A0A4Q1BLJ2"/>